<dbReference type="Gene3D" id="3.90.228.10">
    <property type="match status" value="1"/>
</dbReference>
<accession>A0ABP0P6C4</accession>
<reference evidence="3 4" key="1">
    <citation type="submission" date="2024-02" db="EMBL/GenBank/DDBJ databases">
        <authorList>
            <person name="Chen Y."/>
            <person name="Shah S."/>
            <person name="Dougan E. K."/>
            <person name="Thang M."/>
            <person name="Chan C."/>
        </authorList>
    </citation>
    <scope>NUCLEOTIDE SEQUENCE [LARGE SCALE GENOMIC DNA]</scope>
</reference>
<dbReference type="InterPro" id="IPR012317">
    <property type="entry name" value="Poly(ADP-ribose)pol_cat_dom"/>
</dbReference>
<feature type="region of interest" description="Disordered" evidence="1">
    <location>
        <begin position="185"/>
        <end position="215"/>
    </location>
</feature>
<feature type="domain" description="PARP catalytic" evidence="2">
    <location>
        <begin position="289"/>
        <end position="395"/>
    </location>
</feature>
<protein>
    <recommendedName>
        <fullName evidence="2">PARP catalytic domain-containing protein</fullName>
    </recommendedName>
</protein>
<feature type="region of interest" description="Disordered" evidence="1">
    <location>
        <begin position="82"/>
        <end position="108"/>
    </location>
</feature>
<feature type="compositionally biased region" description="Basic and acidic residues" evidence="1">
    <location>
        <begin position="82"/>
        <end position="99"/>
    </location>
</feature>
<name>A0ABP0P6C4_9DINO</name>
<dbReference type="Pfam" id="PF00644">
    <property type="entry name" value="PARP"/>
    <property type="match status" value="1"/>
</dbReference>
<feature type="compositionally biased region" description="Polar residues" evidence="1">
    <location>
        <begin position="145"/>
        <end position="159"/>
    </location>
</feature>
<gene>
    <name evidence="3" type="ORF">CCMP2556_LOCUS34995</name>
</gene>
<dbReference type="Proteomes" id="UP001642484">
    <property type="component" value="Unassembled WGS sequence"/>
</dbReference>
<proteinExistence type="predicted"/>
<organism evidence="3 4">
    <name type="scientific">Durusdinium trenchii</name>
    <dbReference type="NCBI Taxonomy" id="1381693"/>
    <lineage>
        <taxon>Eukaryota</taxon>
        <taxon>Sar</taxon>
        <taxon>Alveolata</taxon>
        <taxon>Dinophyceae</taxon>
        <taxon>Suessiales</taxon>
        <taxon>Symbiodiniaceae</taxon>
        <taxon>Durusdinium</taxon>
    </lineage>
</organism>
<dbReference type="SUPFAM" id="SSF56399">
    <property type="entry name" value="ADP-ribosylation"/>
    <property type="match status" value="1"/>
</dbReference>
<sequence length="466" mass="53211">MRLLVFNTLRTNPVAIGSARRRLSDHLTYIPVFRPTENMACEDFERRWSMRKGHRHLLESEKGRATFAHSIGRKWLRRQHDCEVPPEELPKKRSAESRKSGKSQKNADHWLSGRALDWEHVDVEPFWFDSEVECEETWSEASWDFSRQSTTGSVSSLETLPSEPETRPTAERWEEAQAVAKRMAQKYRPPPRPPAREVNRPVKPTPVAEPEDGVISCAPRLDGRPLGAGAPPPELEPEHDRVLSFAKPQTTEQLRAHGEAKGRARLVRECNRGKGPKPDVREQVISPKSDEYDAVTRYFQATLGHETVIQSLTRINVPKFHERFLTNGDNTIMFHGCRTAQNEASILANGFRVSSCVSGGMRFGTWFAYKADYSNIGYAFQDPQGWKHLFVCVVSYYHTVMDQMQMRVVGQNCAIPQWLIRYRTVPPPTSVLRSPPPVTLPTKSAHQGSERTWYVVRDGKWELEGT</sequence>
<comment type="caution">
    <text evidence="3">The sequence shown here is derived from an EMBL/GenBank/DDBJ whole genome shotgun (WGS) entry which is preliminary data.</text>
</comment>
<keyword evidence="4" id="KW-1185">Reference proteome</keyword>
<evidence type="ECO:0000259" key="2">
    <source>
        <dbReference type="Pfam" id="PF00644"/>
    </source>
</evidence>
<feature type="region of interest" description="Disordered" evidence="1">
    <location>
        <begin position="143"/>
        <end position="171"/>
    </location>
</feature>
<evidence type="ECO:0000313" key="4">
    <source>
        <dbReference type="Proteomes" id="UP001642484"/>
    </source>
</evidence>
<evidence type="ECO:0000313" key="3">
    <source>
        <dbReference type="EMBL" id="CAK9071168.1"/>
    </source>
</evidence>
<evidence type="ECO:0000256" key="1">
    <source>
        <dbReference type="SAM" id="MobiDB-lite"/>
    </source>
</evidence>
<dbReference type="EMBL" id="CAXAMN010022596">
    <property type="protein sequence ID" value="CAK9071168.1"/>
    <property type="molecule type" value="Genomic_DNA"/>
</dbReference>